<feature type="domain" description="IRG-type G" evidence="3">
    <location>
        <begin position="97"/>
        <end position="247"/>
    </location>
</feature>
<dbReference type="PANTHER" id="PTHR14143">
    <property type="entry name" value="INTERFERON-INDUCIBLE GTPASE FAMILY MEMBER"/>
    <property type="match status" value="1"/>
</dbReference>
<dbReference type="Gene3D" id="3.40.50.300">
    <property type="entry name" value="P-loop containing nucleotide triphosphate hydrolases"/>
    <property type="match status" value="1"/>
</dbReference>
<sequence length="247" mass="27662">MGAFVSLFRKKPQGEIRRRVKVPPEYEQSYYDYDDIHRSFNGLSISKNRPESGGQPRQAPGRSRVERGSPSSGSSKPKPQWEIVKEEARRKLGLDTSFFNFGISGHTKTGKSSLINAILNSGEAAMTDVFEATESISHYNVKSVPNVVVWDIPGSGTRKHGSGKTYFMDKCLYMFDCLIILTQDTITEEEIGLAKLSLDVGMPVIFVRSRCDMTLMNLHHRGKIAKLDQDAADNFVDDSEKLFSVFV</sequence>
<protein>
    <submittedName>
        <fullName evidence="5">IRG-type G domain-containing protein</fullName>
    </submittedName>
</protein>
<keyword evidence="4" id="KW-1185">Reference proteome</keyword>
<evidence type="ECO:0000313" key="4">
    <source>
        <dbReference type="Proteomes" id="UP000887578"/>
    </source>
</evidence>
<dbReference type="InterPro" id="IPR007743">
    <property type="entry name" value="Immunity-related_GTPase-like"/>
</dbReference>
<dbReference type="InterPro" id="IPR030385">
    <property type="entry name" value="G_IRG_dom"/>
</dbReference>
<dbReference type="PROSITE" id="PS51716">
    <property type="entry name" value="G_IRG"/>
    <property type="match status" value="1"/>
</dbReference>
<dbReference type="AlphaFoldDB" id="A0A914PLB2"/>
<comment type="similarity">
    <text evidence="1">Belongs to the TRAFAC class dynamin-like GTPase superfamily. IRG family.</text>
</comment>
<dbReference type="WBParaSite" id="PDA_v2.g19235.t1">
    <property type="protein sequence ID" value="PDA_v2.g19235.t1"/>
    <property type="gene ID" value="PDA_v2.g19235"/>
</dbReference>
<evidence type="ECO:0000256" key="1">
    <source>
        <dbReference type="ARBA" id="ARBA00005429"/>
    </source>
</evidence>
<evidence type="ECO:0000313" key="5">
    <source>
        <dbReference type="WBParaSite" id="PDA_v2.g19235.t1"/>
    </source>
</evidence>
<name>A0A914PLB2_9BILA</name>
<dbReference type="InterPro" id="IPR027417">
    <property type="entry name" value="P-loop_NTPase"/>
</dbReference>
<organism evidence="4 5">
    <name type="scientific">Panagrolaimus davidi</name>
    <dbReference type="NCBI Taxonomy" id="227884"/>
    <lineage>
        <taxon>Eukaryota</taxon>
        <taxon>Metazoa</taxon>
        <taxon>Ecdysozoa</taxon>
        <taxon>Nematoda</taxon>
        <taxon>Chromadorea</taxon>
        <taxon>Rhabditida</taxon>
        <taxon>Tylenchina</taxon>
        <taxon>Panagrolaimomorpha</taxon>
        <taxon>Panagrolaimoidea</taxon>
        <taxon>Panagrolaimidae</taxon>
        <taxon>Panagrolaimus</taxon>
    </lineage>
</organism>
<feature type="compositionally biased region" description="Low complexity" evidence="2">
    <location>
        <begin position="68"/>
        <end position="77"/>
    </location>
</feature>
<dbReference type="Proteomes" id="UP000887578">
    <property type="component" value="Unplaced"/>
</dbReference>
<feature type="region of interest" description="Disordered" evidence="2">
    <location>
        <begin position="41"/>
        <end position="81"/>
    </location>
</feature>
<evidence type="ECO:0000256" key="2">
    <source>
        <dbReference type="SAM" id="MobiDB-lite"/>
    </source>
</evidence>
<reference evidence="5" key="1">
    <citation type="submission" date="2022-11" db="UniProtKB">
        <authorList>
            <consortium name="WormBaseParasite"/>
        </authorList>
    </citation>
    <scope>IDENTIFICATION</scope>
</reference>
<accession>A0A914PLB2</accession>
<dbReference type="PANTHER" id="PTHR14143:SF1">
    <property type="entry name" value="IRG-TYPE G DOMAIN-CONTAINING PROTEIN"/>
    <property type="match status" value="1"/>
</dbReference>
<dbReference type="GO" id="GO:0016020">
    <property type="term" value="C:membrane"/>
    <property type="evidence" value="ECO:0007669"/>
    <property type="project" value="InterPro"/>
</dbReference>
<dbReference type="GO" id="GO:0005525">
    <property type="term" value="F:GTP binding"/>
    <property type="evidence" value="ECO:0007669"/>
    <property type="project" value="InterPro"/>
</dbReference>
<proteinExistence type="inferred from homology"/>
<evidence type="ECO:0000259" key="3">
    <source>
        <dbReference type="PROSITE" id="PS51716"/>
    </source>
</evidence>
<dbReference type="SUPFAM" id="SSF52540">
    <property type="entry name" value="P-loop containing nucleoside triphosphate hydrolases"/>
    <property type="match status" value="1"/>
</dbReference>
<dbReference type="Pfam" id="PF05049">
    <property type="entry name" value="IIGP"/>
    <property type="match status" value="1"/>
</dbReference>